<dbReference type="InterPro" id="IPR027417">
    <property type="entry name" value="P-loop_NTPase"/>
</dbReference>
<gene>
    <name evidence="2" type="ORF">J2T09_000012</name>
</gene>
<dbReference type="EMBL" id="JAUSRF010000001">
    <property type="protein sequence ID" value="MDP9835271.1"/>
    <property type="molecule type" value="Genomic_DNA"/>
</dbReference>
<accession>A0ABT9PLD2</accession>
<evidence type="ECO:0000313" key="3">
    <source>
        <dbReference type="Proteomes" id="UP001241472"/>
    </source>
</evidence>
<evidence type="ECO:0000256" key="1">
    <source>
        <dbReference type="SAM" id="MobiDB-lite"/>
    </source>
</evidence>
<feature type="region of interest" description="Disordered" evidence="1">
    <location>
        <begin position="213"/>
        <end position="239"/>
    </location>
</feature>
<protein>
    <recommendedName>
        <fullName evidence="4">Sulfotransferase domain-containing protein</fullName>
    </recommendedName>
</protein>
<organism evidence="2 3">
    <name type="scientific">Neorhizobium huautlense</name>
    <dbReference type="NCBI Taxonomy" id="67774"/>
    <lineage>
        <taxon>Bacteria</taxon>
        <taxon>Pseudomonadati</taxon>
        <taxon>Pseudomonadota</taxon>
        <taxon>Alphaproteobacteria</taxon>
        <taxon>Hyphomicrobiales</taxon>
        <taxon>Rhizobiaceae</taxon>
        <taxon>Rhizobium/Agrobacterium group</taxon>
        <taxon>Neorhizobium</taxon>
    </lineage>
</organism>
<dbReference type="SUPFAM" id="SSF52540">
    <property type="entry name" value="P-loop containing nucleoside triphosphate hydrolases"/>
    <property type="match status" value="1"/>
</dbReference>
<sequence>MRLLVYGMQSSGATAFTLFLAQQSGCLGLVDILNNYAAPRLDYGGDVVAKVVVTTAYPLPVHQERFRPDRTILFLRDPRSNFESLKRKHYRNHSGLIEEKFALIDRIFAERDQFDAVIHYEDFIARKPQILETVNALGWAIDESCYAFRRNHDDLAAALWNAVPDLFERFEFSYGNVQLAEVTSNIRVRNFSAEVEESVSSLSPRLLRHYQQRDRDSLPGSNAQDATPAGYGHEQHPAL</sequence>
<keyword evidence="3" id="KW-1185">Reference proteome</keyword>
<proteinExistence type="predicted"/>
<reference evidence="2 3" key="1">
    <citation type="submission" date="2023-07" db="EMBL/GenBank/DDBJ databases">
        <title>Sorghum-associated microbial communities from plants grown in Nebraska, USA.</title>
        <authorList>
            <person name="Schachtman D."/>
        </authorList>
    </citation>
    <scope>NUCLEOTIDE SEQUENCE [LARGE SCALE GENOMIC DNA]</scope>
    <source>
        <strain evidence="2 3">DS1307</strain>
    </source>
</reference>
<dbReference type="RefSeq" id="WP_306829742.1">
    <property type="nucleotide sequence ID" value="NZ_JAUSRF010000001.1"/>
</dbReference>
<evidence type="ECO:0008006" key="4">
    <source>
        <dbReference type="Google" id="ProtNLM"/>
    </source>
</evidence>
<evidence type="ECO:0000313" key="2">
    <source>
        <dbReference type="EMBL" id="MDP9835271.1"/>
    </source>
</evidence>
<name>A0ABT9PLD2_9HYPH</name>
<dbReference type="Proteomes" id="UP001241472">
    <property type="component" value="Unassembled WGS sequence"/>
</dbReference>
<comment type="caution">
    <text evidence="2">The sequence shown here is derived from an EMBL/GenBank/DDBJ whole genome shotgun (WGS) entry which is preliminary data.</text>
</comment>